<keyword evidence="2" id="KW-1185">Reference proteome</keyword>
<evidence type="ECO:0000313" key="1">
    <source>
        <dbReference type="EMBL" id="GMS90644.1"/>
    </source>
</evidence>
<organism evidence="1 2">
    <name type="scientific">Pristionchus entomophagus</name>
    <dbReference type="NCBI Taxonomy" id="358040"/>
    <lineage>
        <taxon>Eukaryota</taxon>
        <taxon>Metazoa</taxon>
        <taxon>Ecdysozoa</taxon>
        <taxon>Nematoda</taxon>
        <taxon>Chromadorea</taxon>
        <taxon>Rhabditida</taxon>
        <taxon>Rhabditina</taxon>
        <taxon>Diplogasteromorpha</taxon>
        <taxon>Diplogasteroidea</taxon>
        <taxon>Neodiplogasteridae</taxon>
        <taxon>Pristionchus</taxon>
    </lineage>
</organism>
<reference evidence="1" key="1">
    <citation type="submission" date="2023-10" db="EMBL/GenBank/DDBJ databases">
        <title>Genome assembly of Pristionchus species.</title>
        <authorList>
            <person name="Yoshida K."/>
            <person name="Sommer R.J."/>
        </authorList>
    </citation>
    <scope>NUCLEOTIDE SEQUENCE</scope>
    <source>
        <strain evidence="1">RS0144</strain>
    </source>
</reference>
<protein>
    <submittedName>
        <fullName evidence="1">Uncharacterized protein</fullName>
    </submittedName>
</protein>
<proteinExistence type="predicted"/>
<name>A0AAV5TA73_9BILA</name>
<evidence type="ECO:0000313" key="2">
    <source>
        <dbReference type="Proteomes" id="UP001432027"/>
    </source>
</evidence>
<gene>
    <name evidence="1" type="ORF">PENTCL1PPCAC_12819</name>
</gene>
<dbReference type="Proteomes" id="UP001432027">
    <property type="component" value="Unassembled WGS sequence"/>
</dbReference>
<dbReference type="EMBL" id="BTSX01000003">
    <property type="protein sequence ID" value="GMS90644.1"/>
    <property type="molecule type" value="Genomic_DNA"/>
</dbReference>
<sequence length="96" mass="10840">MAPYFSGEKRLERLAELEKKTSRLPREDLVGDTWREGVSLIVKLAKNGPTDSSIKDALDNFHETREKCKANDKWTPKVLRSVGYDFCEAVELAVAA</sequence>
<feature type="non-terminal residue" evidence="1">
    <location>
        <position position="96"/>
    </location>
</feature>
<dbReference type="AlphaFoldDB" id="A0AAV5TA73"/>
<accession>A0AAV5TA73</accession>
<comment type="caution">
    <text evidence="1">The sequence shown here is derived from an EMBL/GenBank/DDBJ whole genome shotgun (WGS) entry which is preliminary data.</text>
</comment>